<dbReference type="PANTHER" id="PTHR22708:SF0">
    <property type="entry name" value="LEUCINE-RICH REPEAT-CONTAINING PROTEIN 56"/>
    <property type="match status" value="1"/>
</dbReference>
<feature type="compositionally biased region" description="Acidic residues" evidence="3">
    <location>
        <begin position="309"/>
        <end position="320"/>
    </location>
</feature>
<dbReference type="InterPro" id="IPR025875">
    <property type="entry name" value="Leu-rich_rpt_4"/>
</dbReference>
<evidence type="ECO:0008006" key="6">
    <source>
        <dbReference type="Google" id="ProtNLM"/>
    </source>
</evidence>
<keyword evidence="1" id="KW-0433">Leucine-rich repeat</keyword>
<evidence type="ECO:0000313" key="5">
    <source>
        <dbReference type="Proteomes" id="UP000824782"/>
    </source>
</evidence>
<reference evidence="4" key="1">
    <citation type="thesis" date="2020" institute="ProQuest LLC" country="789 East Eisenhower Parkway, Ann Arbor, MI, USA">
        <title>Comparative Genomics and Chromosome Evolution.</title>
        <authorList>
            <person name="Mudd A.B."/>
        </authorList>
    </citation>
    <scope>NUCLEOTIDE SEQUENCE</scope>
    <source>
        <strain evidence="4">237g6f4</strain>
        <tissue evidence="4">Blood</tissue>
    </source>
</reference>
<protein>
    <recommendedName>
        <fullName evidence="6">Leucine-rich repeat-containing protein 56</fullName>
    </recommendedName>
</protein>
<dbReference type="InterPro" id="IPR040091">
    <property type="entry name" value="LRRC56"/>
</dbReference>
<evidence type="ECO:0000313" key="4">
    <source>
        <dbReference type="EMBL" id="KAG8563985.1"/>
    </source>
</evidence>
<evidence type="ECO:0000256" key="1">
    <source>
        <dbReference type="ARBA" id="ARBA00022614"/>
    </source>
</evidence>
<feature type="region of interest" description="Disordered" evidence="3">
    <location>
        <begin position="345"/>
        <end position="367"/>
    </location>
</feature>
<dbReference type="Pfam" id="PF12799">
    <property type="entry name" value="LRR_4"/>
    <property type="match status" value="1"/>
</dbReference>
<keyword evidence="5" id="KW-1185">Reference proteome</keyword>
<keyword evidence="2" id="KW-0677">Repeat</keyword>
<dbReference type="Proteomes" id="UP000824782">
    <property type="component" value="Unassembled WGS sequence"/>
</dbReference>
<evidence type="ECO:0000256" key="3">
    <source>
        <dbReference type="SAM" id="MobiDB-lite"/>
    </source>
</evidence>
<dbReference type="InterPro" id="IPR032675">
    <property type="entry name" value="LRR_dom_sf"/>
</dbReference>
<proteinExistence type="predicted"/>
<name>A0AAV7AWU4_ENGPU</name>
<dbReference type="SUPFAM" id="SSF52058">
    <property type="entry name" value="L domain-like"/>
    <property type="match status" value="1"/>
</dbReference>
<sequence length="620" mass="68507">MEQILQRRPSTPSVRVLDLGWQGLLNPNPISREDDETLVDEYLSPSRLKALTGEDNLQEVTTLQMCVDTRERTLGNFGEGCFLGTHMPNLRELKLNNSVIVSIRDLGTSLSHLQVLWMARCSLTDLDGISSFSSLKELYLAYNDLKDLSQVSMLEDLEILDLEGNNLDNISELQYLALCSKLTTLTVEGNPICARPRPEDTESADYNYRVVVNRMIPQLQYLDDLPADQMKADTPRSPNQDWLLVLDSIKESATGLASGDPGSEQTKKALRPSTAQPVLSRRPHSAPRPSSTGRIITSLQSGKGSPYEPSDESPIDDEASDLTHGVSKVICGNPIKALRARKEKLEATHGSNGPPKGFKPEASYDSVTVSQKDRDDVFAELKAWRERHHEVLQRIKDERAPQVLTITHSDDEERESLSSSSEDEDLEDTWDFGCLVRVSPETAVPSPRSSTAVPLNVEEMMLHDSPRQPSPPMTPCPPASIGINPRLNKGVDIRARRLHRVVTPSKTTALRTMATHSYMGDEAYLPADFEDNVIRTQHSSPALDEHNRRSGSGPGALGQSNSRPLGGRIITSHQPVIRSSIKTPERPSPPHIMRPVTATGILQRLPNRPSLLMSSKTSSA</sequence>
<dbReference type="PROSITE" id="PS51450">
    <property type="entry name" value="LRR"/>
    <property type="match status" value="2"/>
</dbReference>
<evidence type="ECO:0000256" key="2">
    <source>
        <dbReference type="ARBA" id="ARBA00022737"/>
    </source>
</evidence>
<dbReference type="EMBL" id="WNYA01000007">
    <property type="protein sequence ID" value="KAG8563985.1"/>
    <property type="molecule type" value="Genomic_DNA"/>
</dbReference>
<dbReference type="InterPro" id="IPR001611">
    <property type="entry name" value="Leu-rich_rpt"/>
</dbReference>
<gene>
    <name evidence="4" type="ORF">GDO81_016277</name>
</gene>
<dbReference type="PANTHER" id="PTHR22708">
    <property type="entry name" value="LEUCINE-RICH REPEAT-CONTAINING PROTEIN 56"/>
    <property type="match status" value="1"/>
</dbReference>
<dbReference type="Gene3D" id="3.80.10.10">
    <property type="entry name" value="Ribonuclease Inhibitor"/>
    <property type="match status" value="1"/>
</dbReference>
<dbReference type="AlphaFoldDB" id="A0AAV7AWU4"/>
<feature type="region of interest" description="Disordered" evidence="3">
    <location>
        <begin position="539"/>
        <end position="568"/>
    </location>
</feature>
<feature type="region of interest" description="Disordered" evidence="3">
    <location>
        <begin position="601"/>
        <end position="620"/>
    </location>
</feature>
<comment type="caution">
    <text evidence="4">The sequence shown here is derived from an EMBL/GenBank/DDBJ whole genome shotgun (WGS) entry which is preliminary data.</text>
</comment>
<accession>A0AAV7AWU4</accession>
<feature type="region of interest" description="Disordered" evidence="3">
    <location>
        <begin position="405"/>
        <end position="425"/>
    </location>
</feature>
<feature type="compositionally biased region" description="Polar residues" evidence="3">
    <location>
        <begin position="292"/>
        <end position="303"/>
    </location>
</feature>
<feature type="region of interest" description="Disordered" evidence="3">
    <location>
        <begin position="253"/>
        <end position="321"/>
    </location>
</feature>
<organism evidence="4 5">
    <name type="scientific">Engystomops pustulosus</name>
    <name type="common">Tungara frog</name>
    <name type="synonym">Physalaemus pustulosus</name>
    <dbReference type="NCBI Taxonomy" id="76066"/>
    <lineage>
        <taxon>Eukaryota</taxon>
        <taxon>Metazoa</taxon>
        <taxon>Chordata</taxon>
        <taxon>Craniata</taxon>
        <taxon>Vertebrata</taxon>
        <taxon>Euteleostomi</taxon>
        <taxon>Amphibia</taxon>
        <taxon>Batrachia</taxon>
        <taxon>Anura</taxon>
        <taxon>Neobatrachia</taxon>
        <taxon>Hyloidea</taxon>
        <taxon>Leptodactylidae</taxon>
        <taxon>Leiuperinae</taxon>
        <taxon>Engystomops</taxon>
    </lineage>
</organism>